<dbReference type="EMBL" id="JADGKB010000248">
    <property type="protein sequence ID" value="KAJ3250532.1"/>
    <property type="molecule type" value="Genomic_DNA"/>
</dbReference>
<proteinExistence type="predicted"/>
<reference evidence="1" key="1">
    <citation type="submission" date="2020-05" db="EMBL/GenBank/DDBJ databases">
        <title>Phylogenomic resolution of chytrid fungi.</title>
        <authorList>
            <person name="Stajich J.E."/>
            <person name="Amses K."/>
            <person name="Simmons R."/>
            <person name="Seto K."/>
            <person name="Myers J."/>
            <person name="Bonds A."/>
            <person name="Quandt C.A."/>
            <person name="Barry K."/>
            <person name="Liu P."/>
            <person name="Grigoriev I."/>
            <person name="Longcore J.E."/>
            <person name="James T.Y."/>
        </authorList>
    </citation>
    <scope>NUCLEOTIDE SEQUENCE</scope>
    <source>
        <strain evidence="1">PLAUS21</strain>
    </source>
</reference>
<evidence type="ECO:0000313" key="1">
    <source>
        <dbReference type="EMBL" id="KAJ3250532.1"/>
    </source>
</evidence>
<gene>
    <name evidence="1" type="ORF">HK103_003403</name>
</gene>
<protein>
    <submittedName>
        <fullName evidence="1">Uncharacterized protein</fullName>
    </submittedName>
</protein>
<organism evidence="1 2">
    <name type="scientific">Boothiomyces macroporosus</name>
    <dbReference type="NCBI Taxonomy" id="261099"/>
    <lineage>
        <taxon>Eukaryota</taxon>
        <taxon>Fungi</taxon>
        <taxon>Fungi incertae sedis</taxon>
        <taxon>Chytridiomycota</taxon>
        <taxon>Chytridiomycota incertae sedis</taxon>
        <taxon>Chytridiomycetes</taxon>
        <taxon>Rhizophydiales</taxon>
        <taxon>Terramycetaceae</taxon>
        <taxon>Boothiomyces</taxon>
    </lineage>
</organism>
<accession>A0AAD5Y297</accession>
<name>A0AAD5Y297_9FUNG</name>
<comment type="caution">
    <text evidence="1">The sequence shown here is derived from an EMBL/GenBank/DDBJ whole genome shotgun (WGS) entry which is preliminary data.</text>
</comment>
<dbReference type="AlphaFoldDB" id="A0AAD5Y297"/>
<evidence type="ECO:0000313" key="2">
    <source>
        <dbReference type="Proteomes" id="UP001210925"/>
    </source>
</evidence>
<keyword evidence="2" id="KW-1185">Reference proteome</keyword>
<sequence length="59" mass="6598">ILVLENCKIGETEIKARMAEFYKIMADTIETIDSTKIAIFPDYQIIEAALETSNTGSDQ</sequence>
<dbReference type="Proteomes" id="UP001210925">
    <property type="component" value="Unassembled WGS sequence"/>
</dbReference>
<feature type="non-terminal residue" evidence="1">
    <location>
        <position position="1"/>
    </location>
</feature>